<evidence type="ECO:0000313" key="6">
    <source>
        <dbReference type="EMBL" id="SQJ08805.1"/>
    </source>
</evidence>
<feature type="transmembrane region" description="Helical" evidence="5">
    <location>
        <begin position="20"/>
        <end position="46"/>
    </location>
</feature>
<evidence type="ECO:0000256" key="3">
    <source>
        <dbReference type="ARBA" id="ARBA00022989"/>
    </source>
</evidence>
<dbReference type="GeneID" id="78453531"/>
<dbReference type="InterPro" id="IPR006480">
    <property type="entry name" value="Phage_holin_4_1"/>
</dbReference>
<evidence type="ECO:0000256" key="4">
    <source>
        <dbReference type="ARBA" id="ARBA00023136"/>
    </source>
</evidence>
<organism evidence="6 7">
    <name type="scientific">Fusobacterium ulcerans</name>
    <dbReference type="NCBI Taxonomy" id="861"/>
    <lineage>
        <taxon>Bacteria</taxon>
        <taxon>Fusobacteriati</taxon>
        <taxon>Fusobacteriota</taxon>
        <taxon>Fusobacteriia</taxon>
        <taxon>Fusobacteriales</taxon>
        <taxon>Fusobacteriaceae</taxon>
        <taxon>Fusobacterium</taxon>
    </lineage>
</organism>
<keyword evidence="2 5" id="KW-0812">Transmembrane</keyword>
<sequence>MNLKVDFKELITIVMEFLKIFVEVLKVLFDKSVVVLGMLFSAIFFITGGKDKLIYCLLAVMAIDYVSGIFKSIMKGNLNSKIGFKGFLKKIFMLLIVALADQIDQLLEIKGLKYNCRYVVICFYTANEGLSILENAVNAGLKVPRQLKNILEQCKEKEIKKE</sequence>
<dbReference type="NCBIfam" id="TIGR01593">
    <property type="entry name" value="holin_tox_secr"/>
    <property type="match status" value="1"/>
</dbReference>
<dbReference type="Pfam" id="PF05105">
    <property type="entry name" value="Phage_holin_4_1"/>
    <property type="match status" value="1"/>
</dbReference>
<keyword evidence="3 5" id="KW-1133">Transmembrane helix</keyword>
<evidence type="ECO:0000256" key="1">
    <source>
        <dbReference type="ARBA" id="ARBA00004141"/>
    </source>
</evidence>
<dbReference type="EMBL" id="LS483487">
    <property type="protein sequence ID" value="SQJ08805.1"/>
    <property type="molecule type" value="Genomic_DNA"/>
</dbReference>
<name>A0AAX2JC66_9FUSO</name>
<gene>
    <name evidence="6" type="ORF">NCTC12112_02246</name>
</gene>
<evidence type="ECO:0000256" key="2">
    <source>
        <dbReference type="ARBA" id="ARBA00022692"/>
    </source>
</evidence>
<dbReference type="RefSeq" id="WP_005981464.1">
    <property type="nucleotide sequence ID" value="NZ_CABKNW010000005.1"/>
</dbReference>
<comment type="subcellular location">
    <subcellularLocation>
        <location evidence="1">Membrane</location>
        <topology evidence="1">Multi-pass membrane protein</topology>
    </subcellularLocation>
</comment>
<reference evidence="6 7" key="1">
    <citation type="submission" date="2018-06" db="EMBL/GenBank/DDBJ databases">
        <authorList>
            <consortium name="Pathogen Informatics"/>
            <person name="Doyle S."/>
        </authorList>
    </citation>
    <scope>NUCLEOTIDE SEQUENCE [LARGE SCALE GENOMIC DNA]</scope>
    <source>
        <strain evidence="6 7">NCTC12112</strain>
    </source>
</reference>
<dbReference type="Proteomes" id="UP000249008">
    <property type="component" value="Chromosome 1"/>
</dbReference>
<evidence type="ECO:0000256" key="5">
    <source>
        <dbReference type="SAM" id="Phobius"/>
    </source>
</evidence>
<protein>
    <submittedName>
        <fullName evidence="6">Phage-related holin (Lysis protein)</fullName>
    </submittedName>
</protein>
<evidence type="ECO:0000313" key="7">
    <source>
        <dbReference type="Proteomes" id="UP000249008"/>
    </source>
</evidence>
<feature type="transmembrane region" description="Helical" evidence="5">
    <location>
        <begin position="52"/>
        <end position="70"/>
    </location>
</feature>
<accession>A0AAX2JC66</accession>
<proteinExistence type="predicted"/>
<keyword evidence="4 5" id="KW-0472">Membrane</keyword>
<dbReference type="AlphaFoldDB" id="A0AAX2JC66"/>
<dbReference type="GO" id="GO:0016020">
    <property type="term" value="C:membrane"/>
    <property type="evidence" value="ECO:0007669"/>
    <property type="project" value="UniProtKB-SubCell"/>
</dbReference>